<keyword evidence="3" id="KW-1185">Reference proteome</keyword>
<dbReference type="AlphaFoldDB" id="A0A9D3VV62"/>
<sequence>MSNQGIHTCCREYLTPLAKERVEESKEPMQSAKIPDKAEPMEPITEPDVATSMFGTHSPRQDLRDGLSKLIGIMQHM</sequence>
<evidence type="ECO:0000313" key="3">
    <source>
        <dbReference type="Proteomes" id="UP000828251"/>
    </source>
</evidence>
<name>A0A9D3VV62_9ROSI</name>
<feature type="region of interest" description="Disordered" evidence="1">
    <location>
        <begin position="21"/>
        <end position="43"/>
    </location>
</feature>
<reference evidence="2 3" key="1">
    <citation type="journal article" date="2021" name="Plant Biotechnol. J.">
        <title>Multi-omics assisted identification of the key and species-specific regulatory components of drought-tolerant mechanisms in Gossypium stocksii.</title>
        <authorList>
            <person name="Yu D."/>
            <person name="Ke L."/>
            <person name="Zhang D."/>
            <person name="Wu Y."/>
            <person name="Sun Y."/>
            <person name="Mei J."/>
            <person name="Sun J."/>
            <person name="Sun Y."/>
        </authorList>
    </citation>
    <scope>NUCLEOTIDE SEQUENCE [LARGE SCALE GENOMIC DNA]</scope>
    <source>
        <strain evidence="3">cv. E1</strain>
        <tissue evidence="2">Leaf</tissue>
    </source>
</reference>
<dbReference type="OrthoDB" id="10376745at2759"/>
<accession>A0A9D3VV62</accession>
<comment type="caution">
    <text evidence="2">The sequence shown here is derived from an EMBL/GenBank/DDBJ whole genome shotgun (WGS) entry which is preliminary data.</text>
</comment>
<evidence type="ECO:0000256" key="1">
    <source>
        <dbReference type="SAM" id="MobiDB-lite"/>
    </source>
</evidence>
<protein>
    <submittedName>
        <fullName evidence="2">Uncharacterized protein</fullName>
    </submittedName>
</protein>
<dbReference type="EMBL" id="JAIQCV010000005">
    <property type="protein sequence ID" value="KAH1097388.1"/>
    <property type="molecule type" value="Genomic_DNA"/>
</dbReference>
<gene>
    <name evidence="2" type="ORF">J1N35_014309</name>
</gene>
<evidence type="ECO:0000313" key="2">
    <source>
        <dbReference type="EMBL" id="KAH1097388.1"/>
    </source>
</evidence>
<proteinExistence type="predicted"/>
<dbReference type="Proteomes" id="UP000828251">
    <property type="component" value="Unassembled WGS sequence"/>
</dbReference>
<organism evidence="2 3">
    <name type="scientific">Gossypium stocksii</name>
    <dbReference type="NCBI Taxonomy" id="47602"/>
    <lineage>
        <taxon>Eukaryota</taxon>
        <taxon>Viridiplantae</taxon>
        <taxon>Streptophyta</taxon>
        <taxon>Embryophyta</taxon>
        <taxon>Tracheophyta</taxon>
        <taxon>Spermatophyta</taxon>
        <taxon>Magnoliopsida</taxon>
        <taxon>eudicotyledons</taxon>
        <taxon>Gunneridae</taxon>
        <taxon>Pentapetalae</taxon>
        <taxon>rosids</taxon>
        <taxon>malvids</taxon>
        <taxon>Malvales</taxon>
        <taxon>Malvaceae</taxon>
        <taxon>Malvoideae</taxon>
        <taxon>Gossypium</taxon>
    </lineage>
</organism>